<protein>
    <submittedName>
        <fullName evidence="1">Uncharacterized protein</fullName>
    </submittedName>
</protein>
<organism evidence="1 2">
    <name type="scientific">Longispora fulva</name>
    <dbReference type="NCBI Taxonomy" id="619741"/>
    <lineage>
        <taxon>Bacteria</taxon>
        <taxon>Bacillati</taxon>
        <taxon>Actinomycetota</taxon>
        <taxon>Actinomycetes</taxon>
        <taxon>Micromonosporales</taxon>
        <taxon>Micromonosporaceae</taxon>
        <taxon>Longispora</taxon>
    </lineage>
</organism>
<keyword evidence="2" id="KW-1185">Reference proteome</keyword>
<evidence type="ECO:0000313" key="1">
    <source>
        <dbReference type="EMBL" id="MBG6136238.1"/>
    </source>
</evidence>
<dbReference type="RefSeq" id="WP_203787742.1">
    <property type="nucleotide sequence ID" value="NZ_BONS01000039.1"/>
</dbReference>
<reference evidence="1" key="1">
    <citation type="submission" date="2020-11" db="EMBL/GenBank/DDBJ databases">
        <title>Sequencing the genomes of 1000 actinobacteria strains.</title>
        <authorList>
            <person name="Klenk H.-P."/>
        </authorList>
    </citation>
    <scope>NUCLEOTIDE SEQUENCE</scope>
    <source>
        <strain evidence="1">DSM 45356</strain>
    </source>
</reference>
<gene>
    <name evidence="1" type="ORF">IW245_002432</name>
</gene>
<dbReference type="EMBL" id="JADOUF010000001">
    <property type="protein sequence ID" value="MBG6136238.1"/>
    <property type="molecule type" value="Genomic_DNA"/>
</dbReference>
<sequence length="72" mass="8395">MSDGFWKPGRKKTMKEYKYVCEDDDSLIASDNEEEFRKILEDHLRKHDMTGVTLNEAAEKVLAKVREGMKMA</sequence>
<proteinExistence type="predicted"/>
<accession>A0A8J7GHB0</accession>
<dbReference type="AlphaFoldDB" id="A0A8J7GHB0"/>
<name>A0A8J7GHB0_9ACTN</name>
<evidence type="ECO:0000313" key="2">
    <source>
        <dbReference type="Proteomes" id="UP000622552"/>
    </source>
</evidence>
<dbReference type="Proteomes" id="UP000622552">
    <property type="component" value="Unassembled WGS sequence"/>
</dbReference>
<comment type="caution">
    <text evidence="1">The sequence shown here is derived from an EMBL/GenBank/DDBJ whole genome shotgun (WGS) entry which is preliminary data.</text>
</comment>